<dbReference type="eggNOG" id="ENOG5032UYW">
    <property type="taxonomic scope" value="Bacteria"/>
</dbReference>
<gene>
    <name evidence="3" type="ORF">KAOT1_03207</name>
</gene>
<keyword evidence="4" id="KW-1185">Reference proteome</keyword>
<protein>
    <recommendedName>
        <fullName evidence="5">MerC domain-containing protein</fullName>
    </recommendedName>
</protein>
<dbReference type="STRING" id="391587.KAOT1_03207"/>
<feature type="transmembrane region" description="Helical" evidence="1">
    <location>
        <begin position="90"/>
        <end position="106"/>
    </location>
</feature>
<evidence type="ECO:0008006" key="5">
    <source>
        <dbReference type="Google" id="ProtNLM"/>
    </source>
</evidence>
<feature type="chain" id="PRO_5002736847" description="MerC domain-containing protein" evidence="2">
    <location>
        <begin position="23"/>
        <end position="125"/>
    </location>
</feature>
<keyword evidence="1" id="KW-1133">Transmembrane helix</keyword>
<accession>A9DV75</accession>
<dbReference type="AlphaFoldDB" id="A9DV75"/>
<organism evidence="3 4">
    <name type="scientific">Kordia algicida OT-1</name>
    <dbReference type="NCBI Taxonomy" id="391587"/>
    <lineage>
        <taxon>Bacteria</taxon>
        <taxon>Pseudomonadati</taxon>
        <taxon>Bacteroidota</taxon>
        <taxon>Flavobacteriia</taxon>
        <taxon>Flavobacteriales</taxon>
        <taxon>Flavobacteriaceae</taxon>
        <taxon>Kordia</taxon>
    </lineage>
</organism>
<evidence type="ECO:0000313" key="3">
    <source>
        <dbReference type="EMBL" id="EDP96384.1"/>
    </source>
</evidence>
<dbReference type="GO" id="GO:0015097">
    <property type="term" value="F:mercury ion transmembrane transporter activity"/>
    <property type="evidence" value="ECO:0007669"/>
    <property type="project" value="InterPro"/>
</dbReference>
<reference evidence="3 4" key="1">
    <citation type="journal article" date="2011" name="J. Bacteriol.">
        <title>Genome sequence of the algicidal bacterium Kordia algicida OT-1.</title>
        <authorList>
            <person name="Lee H.S."/>
            <person name="Kang S.G."/>
            <person name="Kwon K.K."/>
            <person name="Lee J.H."/>
            <person name="Kim S.J."/>
        </authorList>
    </citation>
    <scope>NUCLEOTIDE SEQUENCE [LARGE SCALE GENOMIC DNA]</scope>
    <source>
        <strain evidence="3 4">OT-1</strain>
    </source>
</reference>
<keyword evidence="1" id="KW-0812">Transmembrane</keyword>
<feature type="transmembrane region" description="Helical" evidence="1">
    <location>
        <begin position="61"/>
        <end position="78"/>
    </location>
</feature>
<dbReference type="HOGENOM" id="CLU_1883423_0_0_10"/>
<sequence length="125" mass="14706">MLASSLCLVHCLITPFLFIAQAQIACCETSTPFWWKILDYVFLVISFFAIYWSAKTTSKQWMKYALWSCWFFLSVIIINEKVNVLHIPEYAIYIPAISLVFLHLYNKKYCQCQEDKCCAIHQKSK</sequence>
<dbReference type="GO" id="GO:0016020">
    <property type="term" value="C:membrane"/>
    <property type="evidence" value="ECO:0007669"/>
    <property type="project" value="InterPro"/>
</dbReference>
<dbReference type="InterPro" id="IPR004891">
    <property type="entry name" value="Mercury-R_MerC"/>
</dbReference>
<feature type="signal peptide" evidence="2">
    <location>
        <begin position="1"/>
        <end position="22"/>
    </location>
</feature>
<keyword evidence="2" id="KW-0732">Signal</keyword>
<dbReference type="Pfam" id="PF03203">
    <property type="entry name" value="MerC"/>
    <property type="match status" value="1"/>
</dbReference>
<dbReference type="EMBL" id="ABIB01000004">
    <property type="protein sequence ID" value="EDP96384.1"/>
    <property type="molecule type" value="Genomic_DNA"/>
</dbReference>
<feature type="transmembrane region" description="Helical" evidence="1">
    <location>
        <begin position="32"/>
        <end position="54"/>
    </location>
</feature>
<evidence type="ECO:0000256" key="1">
    <source>
        <dbReference type="SAM" id="Phobius"/>
    </source>
</evidence>
<evidence type="ECO:0000256" key="2">
    <source>
        <dbReference type="SAM" id="SignalP"/>
    </source>
</evidence>
<dbReference type="Proteomes" id="UP000002945">
    <property type="component" value="Unassembled WGS sequence"/>
</dbReference>
<name>A9DV75_9FLAO</name>
<evidence type="ECO:0000313" key="4">
    <source>
        <dbReference type="Proteomes" id="UP000002945"/>
    </source>
</evidence>
<comment type="caution">
    <text evidence="3">The sequence shown here is derived from an EMBL/GenBank/DDBJ whole genome shotgun (WGS) entry which is preliminary data.</text>
</comment>
<keyword evidence="1" id="KW-0472">Membrane</keyword>
<proteinExistence type="predicted"/>